<dbReference type="PANTHER" id="PTHR33608:SF6">
    <property type="entry name" value="BLL2464 PROTEIN"/>
    <property type="match status" value="1"/>
</dbReference>
<evidence type="ECO:0000259" key="1">
    <source>
        <dbReference type="SMART" id="SM00327"/>
    </source>
</evidence>
<accession>A0A1F7SDU4</accession>
<dbReference type="InterPro" id="IPR002881">
    <property type="entry name" value="DUF58"/>
</dbReference>
<dbReference type="Gene3D" id="3.40.50.410">
    <property type="entry name" value="von Willebrand factor, type A domain"/>
    <property type="match status" value="1"/>
</dbReference>
<dbReference type="AlphaFoldDB" id="A0A1F7SDU4"/>
<feature type="domain" description="VWFA" evidence="1">
    <location>
        <begin position="76"/>
        <end position="245"/>
    </location>
</feature>
<protein>
    <recommendedName>
        <fullName evidence="1">VWFA domain-containing protein</fullName>
    </recommendedName>
</protein>
<name>A0A1F7SDU4_9BACT</name>
<dbReference type="STRING" id="1817883.A3G31_06055"/>
<sequence>MLSSEILKKIKSIHIRTKHLVNAVMAGEYESAFRGRGMEFEEVREYQPGDDIRSIDWNVTARMGTPFVKVYREERELTVMLLVDVSYSGRFGTVSRFKNELSAEIAAVLACLAIRNNDKVGLLIFSDRVEKFLPPKKGKSYVWRVIREVLSYTPKHKGTDIGVALDFLNRVLNRKAICFLISDFLTAGYEKPLKITNKEHDLIAITVTDPKETELPEVGLMEIEDAETGENILVDTGDYMFRKGFDFLVKSELAQRKSFFRAINLDSIDIRTDAPYVHPIIKFFKMREKRMI</sequence>
<dbReference type="SMART" id="SM00327">
    <property type="entry name" value="VWA"/>
    <property type="match status" value="1"/>
</dbReference>
<proteinExistence type="predicted"/>
<comment type="caution">
    <text evidence="2">The sequence shown here is derived from an EMBL/GenBank/DDBJ whole genome shotgun (WGS) entry which is preliminary data.</text>
</comment>
<dbReference type="Pfam" id="PF01882">
    <property type="entry name" value="DUF58"/>
    <property type="match status" value="1"/>
</dbReference>
<evidence type="ECO:0000313" key="3">
    <source>
        <dbReference type="Proteomes" id="UP000178082"/>
    </source>
</evidence>
<organism evidence="2 3">
    <name type="scientific">Candidatus Schekmanbacteria bacterium RIFCSPLOWO2_12_FULL_38_15</name>
    <dbReference type="NCBI Taxonomy" id="1817883"/>
    <lineage>
        <taxon>Bacteria</taxon>
        <taxon>Candidatus Schekmaniibacteriota</taxon>
    </lineage>
</organism>
<evidence type="ECO:0000313" key="2">
    <source>
        <dbReference type="EMBL" id="OGL51414.1"/>
    </source>
</evidence>
<dbReference type="Proteomes" id="UP000178082">
    <property type="component" value="Unassembled WGS sequence"/>
</dbReference>
<dbReference type="InterPro" id="IPR036465">
    <property type="entry name" value="vWFA_dom_sf"/>
</dbReference>
<reference evidence="2 3" key="1">
    <citation type="journal article" date="2016" name="Nat. Commun.">
        <title>Thousands of microbial genomes shed light on interconnected biogeochemical processes in an aquifer system.</title>
        <authorList>
            <person name="Anantharaman K."/>
            <person name="Brown C.T."/>
            <person name="Hug L.A."/>
            <person name="Sharon I."/>
            <person name="Castelle C.J."/>
            <person name="Probst A.J."/>
            <person name="Thomas B.C."/>
            <person name="Singh A."/>
            <person name="Wilkins M.J."/>
            <person name="Karaoz U."/>
            <person name="Brodie E.L."/>
            <person name="Williams K.H."/>
            <person name="Hubbard S.S."/>
            <person name="Banfield J.F."/>
        </authorList>
    </citation>
    <scope>NUCLEOTIDE SEQUENCE [LARGE SCALE GENOMIC DNA]</scope>
</reference>
<gene>
    <name evidence="2" type="ORF">A3G31_06055</name>
</gene>
<dbReference type="PANTHER" id="PTHR33608">
    <property type="entry name" value="BLL2464 PROTEIN"/>
    <property type="match status" value="1"/>
</dbReference>
<dbReference type="EMBL" id="MGDI01000042">
    <property type="protein sequence ID" value="OGL51414.1"/>
    <property type="molecule type" value="Genomic_DNA"/>
</dbReference>
<dbReference type="SUPFAM" id="SSF53300">
    <property type="entry name" value="vWA-like"/>
    <property type="match status" value="1"/>
</dbReference>
<dbReference type="InterPro" id="IPR002035">
    <property type="entry name" value="VWF_A"/>
</dbReference>